<dbReference type="GO" id="GO:0003676">
    <property type="term" value="F:nucleic acid binding"/>
    <property type="evidence" value="ECO:0007669"/>
    <property type="project" value="InterPro"/>
</dbReference>
<dbReference type="AlphaFoldDB" id="A0A0N4Y5P8"/>
<dbReference type="CDD" id="cd06144">
    <property type="entry name" value="REX4_like"/>
    <property type="match status" value="1"/>
</dbReference>
<dbReference type="SMART" id="SM00479">
    <property type="entry name" value="EXOIII"/>
    <property type="match status" value="1"/>
</dbReference>
<dbReference type="FunFam" id="3.30.420.10:FF:000007">
    <property type="entry name" value="Interferon-stimulated exonuclease gene 20"/>
    <property type="match status" value="1"/>
</dbReference>
<dbReference type="GO" id="GO:0006364">
    <property type="term" value="P:rRNA processing"/>
    <property type="evidence" value="ECO:0007669"/>
    <property type="project" value="InterPro"/>
</dbReference>
<feature type="domain" description="Exonuclease" evidence="9">
    <location>
        <begin position="95"/>
        <end position="257"/>
    </location>
</feature>
<dbReference type="InterPro" id="IPR047021">
    <property type="entry name" value="REXO1/3/4-like"/>
</dbReference>
<dbReference type="Gene3D" id="3.30.420.10">
    <property type="entry name" value="Ribonuclease H-like superfamily/Ribonuclease H"/>
    <property type="match status" value="1"/>
</dbReference>
<evidence type="ECO:0000313" key="10">
    <source>
        <dbReference type="EMBL" id="VDL74933.1"/>
    </source>
</evidence>
<evidence type="ECO:0000313" key="12">
    <source>
        <dbReference type="WBParaSite" id="NBR_0001134301-mRNA-1"/>
    </source>
</evidence>
<dbReference type="WBParaSite" id="NBR_0001134301-mRNA-1">
    <property type="protein sequence ID" value="NBR_0001134301-mRNA-1"/>
    <property type="gene ID" value="NBR_0001134301"/>
</dbReference>
<comment type="similarity">
    <text evidence="2">Belongs to the REXO4 family.</text>
</comment>
<keyword evidence="5" id="KW-0378">Hydrolase</keyword>
<dbReference type="SUPFAM" id="SSF53098">
    <property type="entry name" value="Ribonuclease H-like"/>
    <property type="match status" value="1"/>
</dbReference>
<keyword evidence="11" id="KW-1185">Reference proteome</keyword>
<evidence type="ECO:0000256" key="7">
    <source>
        <dbReference type="ARBA" id="ARBA00023242"/>
    </source>
</evidence>
<dbReference type="InterPro" id="IPR012337">
    <property type="entry name" value="RNaseH-like_sf"/>
</dbReference>
<reference evidence="10 11" key="2">
    <citation type="submission" date="2018-11" db="EMBL/GenBank/DDBJ databases">
        <authorList>
            <consortium name="Pathogen Informatics"/>
        </authorList>
    </citation>
    <scope>NUCLEOTIDE SEQUENCE [LARGE SCALE GENOMIC DNA]</scope>
</reference>
<evidence type="ECO:0000313" key="11">
    <source>
        <dbReference type="Proteomes" id="UP000271162"/>
    </source>
</evidence>
<evidence type="ECO:0000256" key="6">
    <source>
        <dbReference type="ARBA" id="ARBA00022839"/>
    </source>
</evidence>
<evidence type="ECO:0000259" key="9">
    <source>
        <dbReference type="SMART" id="SM00479"/>
    </source>
</evidence>
<reference evidence="12" key="1">
    <citation type="submission" date="2017-02" db="UniProtKB">
        <authorList>
            <consortium name="WormBaseParasite"/>
        </authorList>
    </citation>
    <scope>IDENTIFICATION</scope>
</reference>
<evidence type="ECO:0000256" key="5">
    <source>
        <dbReference type="ARBA" id="ARBA00022801"/>
    </source>
</evidence>
<dbReference type="Proteomes" id="UP000271162">
    <property type="component" value="Unassembled WGS sequence"/>
</dbReference>
<feature type="compositionally biased region" description="Polar residues" evidence="8">
    <location>
        <begin position="35"/>
        <end position="44"/>
    </location>
</feature>
<evidence type="ECO:0000256" key="8">
    <source>
        <dbReference type="SAM" id="MobiDB-lite"/>
    </source>
</evidence>
<dbReference type="Pfam" id="PF00929">
    <property type="entry name" value="RNase_T"/>
    <property type="match status" value="1"/>
</dbReference>
<dbReference type="GO" id="GO:0005634">
    <property type="term" value="C:nucleus"/>
    <property type="evidence" value="ECO:0007669"/>
    <property type="project" value="UniProtKB-SubCell"/>
</dbReference>
<gene>
    <name evidence="10" type="ORF">NBR_LOCUS11344</name>
</gene>
<dbReference type="STRING" id="27835.A0A0N4Y5P8"/>
<dbReference type="PANTHER" id="PTHR12801:SF158">
    <property type="entry name" value="RNA EXONUCLEASE 4"/>
    <property type="match status" value="1"/>
</dbReference>
<accession>A0A0N4Y5P8</accession>
<protein>
    <recommendedName>
        <fullName evidence="3">RNA exonuclease 4</fullName>
    </recommendedName>
</protein>
<dbReference type="InterPro" id="IPR037431">
    <property type="entry name" value="REX4_DEDDh_dom"/>
</dbReference>
<sequence>MVNVKVKGAAFRVDSAEVSPAWKVLQMKMKEDSMDTSQTDQPKSTPADGKAKQKSRKRRFEAAVEALNQPDEPAAKKGHDIPVIVHDRTVGEPTRIVALDCEYVGGGTNGDDDILARVSIVNEEGHIVYDKYVKPRERVSDFRTAVSGIRPADIAKGLPFDVVQKEVAKILKDRIVVGHALNNDFRVLCFQHNSKLTRDTSRCQLLRKMANINGMPSLKKLANAVLGIEIQKGEHDSVIDARVALRLYFAVKKKWESDIKRYRH</sequence>
<organism evidence="12">
    <name type="scientific">Nippostrongylus brasiliensis</name>
    <name type="common">Rat hookworm</name>
    <dbReference type="NCBI Taxonomy" id="27835"/>
    <lineage>
        <taxon>Eukaryota</taxon>
        <taxon>Metazoa</taxon>
        <taxon>Ecdysozoa</taxon>
        <taxon>Nematoda</taxon>
        <taxon>Chromadorea</taxon>
        <taxon>Rhabditida</taxon>
        <taxon>Rhabditina</taxon>
        <taxon>Rhabditomorpha</taxon>
        <taxon>Strongyloidea</taxon>
        <taxon>Heligmosomidae</taxon>
        <taxon>Nippostrongylus</taxon>
    </lineage>
</organism>
<dbReference type="InterPro" id="IPR036397">
    <property type="entry name" value="RNaseH_sf"/>
</dbReference>
<dbReference type="OMA" id="TSEYKHF"/>
<dbReference type="InterPro" id="IPR013520">
    <property type="entry name" value="Ribonucl_H"/>
</dbReference>
<keyword evidence="4" id="KW-0540">Nuclease</keyword>
<evidence type="ECO:0000256" key="2">
    <source>
        <dbReference type="ARBA" id="ARBA00010489"/>
    </source>
</evidence>
<evidence type="ECO:0000256" key="1">
    <source>
        <dbReference type="ARBA" id="ARBA00004123"/>
    </source>
</evidence>
<dbReference type="GO" id="GO:0008408">
    <property type="term" value="F:3'-5' exonuclease activity"/>
    <property type="evidence" value="ECO:0007669"/>
    <property type="project" value="InterPro"/>
</dbReference>
<evidence type="ECO:0000256" key="3">
    <source>
        <dbReference type="ARBA" id="ARBA00016937"/>
    </source>
</evidence>
<keyword evidence="6" id="KW-0269">Exonuclease</keyword>
<keyword evidence="7" id="KW-0539">Nucleus</keyword>
<feature type="region of interest" description="Disordered" evidence="8">
    <location>
        <begin position="29"/>
        <end position="60"/>
    </location>
</feature>
<comment type="subcellular location">
    <subcellularLocation>
        <location evidence="1">Nucleus</location>
    </subcellularLocation>
</comment>
<proteinExistence type="inferred from homology"/>
<name>A0A0N4Y5P8_NIPBR</name>
<evidence type="ECO:0000256" key="4">
    <source>
        <dbReference type="ARBA" id="ARBA00022722"/>
    </source>
</evidence>
<dbReference type="PANTHER" id="PTHR12801">
    <property type="entry name" value="RNA EXONUCLEASE REXO1 / RECO3 FAMILY MEMBER-RELATED"/>
    <property type="match status" value="1"/>
</dbReference>
<dbReference type="EMBL" id="UYSL01020504">
    <property type="protein sequence ID" value="VDL74933.1"/>
    <property type="molecule type" value="Genomic_DNA"/>
</dbReference>